<dbReference type="EMBL" id="CP104013">
    <property type="protein sequence ID" value="UYP44960.1"/>
    <property type="molecule type" value="Genomic_DNA"/>
</dbReference>
<evidence type="ECO:0000313" key="4">
    <source>
        <dbReference type="EMBL" id="UYP44960.1"/>
    </source>
</evidence>
<dbReference type="SUPFAM" id="SSF53448">
    <property type="entry name" value="Nucleotide-diphospho-sugar transferases"/>
    <property type="match status" value="1"/>
</dbReference>
<dbReference type="Pfam" id="PF00483">
    <property type="entry name" value="NTP_transferase"/>
    <property type="match status" value="1"/>
</dbReference>
<name>A0ABY6HNI5_9ARCH</name>
<gene>
    <name evidence="4" type="ORF">NEF87_001245</name>
</gene>
<keyword evidence="2" id="KW-0548">Nucleotidyltransferase</keyword>
<organism evidence="4 5">
    <name type="scientific">Candidatus Lokiarchaeum ossiferum</name>
    <dbReference type="NCBI Taxonomy" id="2951803"/>
    <lineage>
        <taxon>Archaea</taxon>
        <taxon>Promethearchaeati</taxon>
        <taxon>Promethearchaeota</taxon>
        <taxon>Promethearchaeia</taxon>
        <taxon>Promethearchaeales</taxon>
        <taxon>Promethearchaeaceae</taxon>
        <taxon>Candidatus Lokiarchaeum</taxon>
    </lineage>
</organism>
<evidence type="ECO:0000313" key="5">
    <source>
        <dbReference type="Proteomes" id="UP001208689"/>
    </source>
</evidence>
<proteinExistence type="predicted"/>
<sequence>MQKLPAVILAAGQGKRLRPYTDKIPKVLVMIHGKPLLDYVLSGLIQVGIRDFFIVTGYKATLVENWIQHDFLSAAYVIFGNKINPITDPLTFHFIRQKEINGTGGATLLVEKSLKDLGFSSFLLTYGDLLVSKSVFLRLYHTYQQDHNPFYLVGNPTEDPSAGAAIYYEGDTILNFIEKPNSKAPKTDLNNSGIYIFDQIIFGLLKESKPTIRGEIELTEPIIRIIKEKYFTVKLIKMHENELWCDVGTIESLDKMKKNVFWLSQL</sequence>
<reference evidence="4" key="1">
    <citation type="submission" date="2022-09" db="EMBL/GenBank/DDBJ databases">
        <title>Actin cytoskeleton and complex cell architecture in an #Asgard archaeon.</title>
        <authorList>
            <person name="Ponce Toledo R.I."/>
            <person name="Schleper C."/>
            <person name="Rodrigues Oliveira T."/>
            <person name="Wollweber F."/>
            <person name="Xu J."/>
            <person name="Rittmann S."/>
            <person name="Klingl A."/>
            <person name="Pilhofer M."/>
        </authorList>
    </citation>
    <scope>NUCLEOTIDE SEQUENCE</scope>
    <source>
        <strain evidence="4">B-35</strain>
    </source>
</reference>
<keyword evidence="5" id="KW-1185">Reference proteome</keyword>
<dbReference type="Proteomes" id="UP001208689">
    <property type="component" value="Chromosome"/>
</dbReference>
<dbReference type="PANTHER" id="PTHR43584">
    <property type="entry name" value="NUCLEOTIDYL TRANSFERASE"/>
    <property type="match status" value="1"/>
</dbReference>
<accession>A0ABY6HNI5</accession>
<evidence type="ECO:0000259" key="3">
    <source>
        <dbReference type="Pfam" id="PF00483"/>
    </source>
</evidence>
<evidence type="ECO:0000256" key="1">
    <source>
        <dbReference type="ARBA" id="ARBA00022679"/>
    </source>
</evidence>
<dbReference type="Gene3D" id="3.90.550.10">
    <property type="entry name" value="Spore Coat Polysaccharide Biosynthesis Protein SpsA, Chain A"/>
    <property type="match status" value="1"/>
</dbReference>
<protein>
    <submittedName>
        <fullName evidence="4">Bifunctional protein GlmU</fullName>
    </submittedName>
</protein>
<dbReference type="InterPro" id="IPR005835">
    <property type="entry name" value="NTP_transferase_dom"/>
</dbReference>
<dbReference type="CDD" id="cd04181">
    <property type="entry name" value="NTP_transferase"/>
    <property type="match status" value="1"/>
</dbReference>
<feature type="domain" description="Nucleotidyl transferase" evidence="3">
    <location>
        <begin position="6"/>
        <end position="258"/>
    </location>
</feature>
<keyword evidence="1" id="KW-0808">Transferase</keyword>
<evidence type="ECO:0000256" key="2">
    <source>
        <dbReference type="ARBA" id="ARBA00022695"/>
    </source>
</evidence>
<dbReference type="InterPro" id="IPR050065">
    <property type="entry name" value="GlmU-like"/>
</dbReference>
<dbReference type="InterPro" id="IPR029044">
    <property type="entry name" value="Nucleotide-diphossugar_trans"/>
</dbReference>
<dbReference type="PANTHER" id="PTHR43584:SF8">
    <property type="entry name" value="N-ACETYLMURAMATE ALPHA-1-PHOSPHATE URIDYLYLTRANSFERASE"/>
    <property type="match status" value="1"/>
</dbReference>